<dbReference type="Pfam" id="PF13472">
    <property type="entry name" value="Lipase_GDSL_2"/>
    <property type="match status" value="1"/>
</dbReference>
<evidence type="ECO:0000313" key="4">
    <source>
        <dbReference type="Proteomes" id="UP001501035"/>
    </source>
</evidence>
<dbReference type="PANTHER" id="PTHR37981">
    <property type="entry name" value="LIPASE 2"/>
    <property type="match status" value="1"/>
</dbReference>
<dbReference type="SUPFAM" id="SSF52266">
    <property type="entry name" value="SGNH hydrolase"/>
    <property type="match status" value="1"/>
</dbReference>
<accession>A0ABP6KTR8</accession>
<sequence length="277" mass="28463">MIKQLLCATALTLTLGSGGQSAAATGPHYIALGDSRAAAPTWTSPLTGDGCGRTTDAYPGKAAALLGVTFRSVACTGATTEDVMDGQTTGSGRKIAPQIAALTADTKLVTLSIGGNDIKWWSLVAPCFSPVGDANCRTNPAVEHAIDSALRGLPAKVDRVLAAVVRRASHARIVVVGHGGIFGPSGCFPEATISDGDAAFVARFFDRFNTVLRDAAGRAAGMFIDVSGAAVGHDVCSRTPWFAGNWPDSVIQVRHPTPLGSKGIARLIVDRLGATPV</sequence>
<keyword evidence="1" id="KW-0732">Signal</keyword>
<gene>
    <name evidence="3" type="ORF">GCM10010528_00120</name>
</gene>
<evidence type="ECO:0000313" key="3">
    <source>
        <dbReference type="EMBL" id="GAA3022059.1"/>
    </source>
</evidence>
<proteinExistence type="predicted"/>
<dbReference type="InterPro" id="IPR013830">
    <property type="entry name" value="SGNH_hydro"/>
</dbReference>
<evidence type="ECO:0000259" key="2">
    <source>
        <dbReference type="Pfam" id="PF13472"/>
    </source>
</evidence>
<evidence type="ECO:0000256" key="1">
    <source>
        <dbReference type="SAM" id="SignalP"/>
    </source>
</evidence>
<reference evidence="4" key="1">
    <citation type="journal article" date="2019" name="Int. J. Syst. Evol. Microbiol.">
        <title>The Global Catalogue of Microorganisms (GCM) 10K type strain sequencing project: providing services to taxonomists for standard genome sequencing and annotation.</title>
        <authorList>
            <consortium name="The Broad Institute Genomics Platform"/>
            <consortium name="The Broad Institute Genome Sequencing Center for Infectious Disease"/>
            <person name="Wu L."/>
            <person name="Ma J."/>
        </authorList>
    </citation>
    <scope>NUCLEOTIDE SEQUENCE [LARGE SCALE GENOMIC DNA]</scope>
    <source>
        <strain evidence="4">JCM 14234</strain>
    </source>
</reference>
<name>A0ABP6KTR8_9ACTN</name>
<dbReference type="InterPro" id="IPR037460">
    <property type="entry name" value="SEST-like"/>
</dbReference>
<feature type="chain" id="PRO_5045517564" evidence="1">
    <location>
        <begin position="23"/>
        <end position="277"/>
    </location>
</feature>
<dbReference type="Proteomes" id="UP001501035">
    <property type="component" value="Unassembled WGS sequence"/>
</dbReference>
<keyword evidence="4" id="KW-1185">Reference proteome</keyword>
<feature type="signal peptide" evidence="1">
    <location>
        <begin position="1"/>
        <end position="22"/>
    </location>
</feature>
<dbReference type="GO" id="GO:0016787">
    <property type="term" value="F:hydrolase activity"/>
    <property type="evidence" value="ECO:0007669"/>
    <property type="project" value="UniProtKB-KW"/>
</dbReference>
<dbReference type="RefSeq" id="WP_290706656.1">
    <property type="nucleotide sequence ID" value="NZ_BAAAVS010000001.1"/>
</dbReference>
<dbReference type="PANTHER" id="PTHR37981:SF1">
    <property type="entry name" value="SGNH HYDROLASE-TYPE ESTERASE DOMAIN-CONTAINING PROTEIN"/>
    <property type="match status" value="1"/>
</dbReference>
<dbReference type="InterPro" id="IPR036514">
    <property type="entry name" value="SGNH_hydro_sf"/>
</dbReference>
<organism evidence="3 4">
    <name type="scientific">Gordonia defluvii</name>
    <dbReference type="NCBI Taxonomy" id="283718"/>
    <lineage>
        <taxon>Bacteria</taxon>
        <taxon>Bacillati</taxon>
        <taxon>Actinomycetota</taxon>
        <taxon>Actinomycetes</taxon>
        <taxon>Mycobacteriales</taxon>
        <taxon>Gordoniaceae</taxon>
        <taxon>Gordonia</taxon>
    </lineage>
</organism>
<dbReference type="CDD" id="cd01823">
    <property type="entry name" value="SEST_like"/>
    <property type="match status" value="1"/>
</dbReference>
<protein>
    <submittedName>
        <fullName evidence="3">SGNH/GDSL hydrolase family protein</fullName>
    </submittedName>
</protein>
<keyword evidence="3" id="KW-0378">Hydrolase</keyword>
<dbReference type="EMBL" id="BAAAVS010000001">
    <property type="protein sequence ID" value="GAA3022059.1"/>
    <property type="molecule type" value="Genomic_DNA"/>
</dbReference>
<comment type="caution">
    <text evidence="3">The sequence shown here is derived from an EMBL/GenBank/DDBJ whole genome shotgun (WGS) entry which is preliminary data.</text>
</comment>
<dbReference type="Gene3D" id="3.40.50.1110">
    <property type="entry name" value="SGNH hydrolase"/>
    <property type="match status" value="1"/>
</dbReference>
<feature type="domain" description="SGNH hydrolase-type esterase" evidence="2">
    <location>
        <begin position="31"/>
        <end position="261"/>
    </location>
</feature>